<dbReference type="Proteomes" id="UP001156856">
    <property type="component" value="Unassembled WGS sequence"/>
</dbReference>
<gene>
    <name evidence="3" type="ORF">GCM10007888_28680</name>
    <name evidence="2" type="ORF">MOX02_54150</name>
</gene>
<proteinExistence type="predicted"/>
<keyword evidence="5" id="KW-1185">Reference proteome</keyword>
<sequence>MCGPAQPDHAGSDLHPKPTCTLNNEARTNLHLMAYTSRVSCGERQREHIYPRDSTYLRNRCARQIKRSIR</sequence>
<dbReference type="EMBL" id="BSPK01000039">
    <property type="protein sequence ID" value="GLS64487.1"/>
    <property type="molecule type" value="Genomic_DNA"/>
</dbReference>
<dbReference type="AlphaFoldDB" id="A0A512JBP6"/>
<accession>A0A512JBP6</accession>
<reference evidence="3" key="1">
    <citation type="journal article" date="2014" name="Int. J. Syst. Evol. Microbiol.">
        <title>Complete genome of a new Firmicutes species belonging to the dominant human colonic microbiota ('Ruminococcus bicirculans') reveals two chromosomes and a selective capacity to utilize plant glucans.</title>
        <authorList>
            <consortium name="NISC Comparative Sequencing Program"/>
            <person name="Wegmann U."/>
            <person name="Louis P."/>
            <person name="Goesmann A."/>
            <person name="Henrissat B."/>
            <person name="Duncan S.H."/>
            <person name="Flint H.J."/>
        </authorList>
    </citation>
    <scope>NUCLEOTIDE SEQUENCE</scope>
    <source>
        <strain evidence="3">NBRC 107715</strain>
    </source>
</reference>
<reference evidence="3" key="4">
    <citation type="submission" date="2023-01" db="EMBL/GenBank/DDBJ databases">
        <title>Draft genome sequence of Methylobacterium oxalidis strain NBRC 107715.</title>
        <authorList>
            <person name="Sun Q."/>
            <person name="Mori K."/>
        </authorList>
    </citation>
    <scope>NUCLEOTIDE SEQUENCE</scope>
    <source>
        <strain evidence="3">NBRC 107715</strain>
    </source>
</reference>
<dbReference type="EMBL" id="BJZU01000150">
    <property type="protein sequence ID" value="GEP07377.1"/>
    <property type="molecule type" value="Genomic_DNA"/>
</dbReference>
<evidence type="ECO:0000313" key="2">
    <source>
        <dbReference type="EMBL" id="GEP07377.1"/>
    </source>
</evidence>
<evidence type="ECO:0000313" key="3">
    <source>
        <dbReference type="EMBL" id="GLS64487.1"/>
    </source>
</evidence>
<organism evidence="2 4">
    <name type="scientific">Methylobacterium oxalidis</name>
    <dbReference type="NCBI Taxonomy" id="944322"/>
    <lineage>
        <taxon>Bacteria</taxon>
        <taxon>Pseudomonadati</taxon>
        <taxon>Pseudomonadota</taxon>
        <taxon>Alphaproteobacteria</taxon>
        <taxon>Hyphomicrobiales</taxon>
        <taxon>Methylobacteriaceae</taxon>
        <taxon>Methylobacterium</taxon>
    </lineage>
</organism>
<reference evidence="2 4" key="3">
    <citation type="submission" date="2019-07" db="EMBL/GenBank/DDBJ databases">
        <title>Whole genome shotgun sequence of Methylobacterium oxalidis NBRC 107715.</title>
        <authorList>
            <person name="Hosoyama A."/>
            <person name="Uohara A."/>
            <person name="Ohji S."/>
            <person name="Ichikawa N."/>
        </authorList>
    </citation>
    <scope>NUCLEOTIDE SEQUENCE [LARGE SCALE GENOMIC DNA]</scope>
    <source>
        <strain evidence="2 4">NBRC 107715</strain>
    </source>
</reference>
<name>A0A512JBP6_9HYPH</name>
<evidence type="ECO:0000313" key="5">
    <source>
        <dbReference type="Proteomes" id="UP001156856"/>
    </source>
</evidence>
<feature type="region of interest" description="Disordered" evidence="1">
    <location>
        <begin position="1"/>
        <end position="20"/>
    </location>
</feature>
<dbReference type="Proteomes" id="UP000321960">
    <property type="component" value="Unassembled WGS sequence"/>
</dbReference>
<evidence type="ECO:0000313" key="4">
    <source>
        <dbReference type="Proteomes" id="UP000321960"/>
    </source>
</evidence>
<reference evidence="5" key="2">
    <citation type="journal article" date="2019" name="Int. J. Syst. Evol. Microbiol.">
        <title>The Global Catalogue of Microorganisms (GCM) 10K type strain sequencing project: providing services to taxonomists for standard genome sequencing and annotation.</title>
        <authorList>
            <consortium name="The Broad Institute Genomics Platform"/>
            <consortium name="The Broad Institute Genome Sequencing Center for Infectious Disease"/>
            <person name="Wu L."/>
            <person name="Ma J."/>
        </authorList>
    </citation>
    <scope>NUCLEOTIDE SEQUENCE [LARGE SCALE GENOMIC DNA]</scope>
    <source>
        <strain evidence="5">NBRC 107715</strain>
    </source>
</reference>
<evidence type="ECO:0000256" key="1">
    <source>
        <dbReference type="SAM" id="MobiDB-lite"/>
    </source>
</evidence>
<comment type="caution">
    <text evidence="2">The sequence shown here is derived from an EMBL/GenBank/DDBJ whole genome shotgun (WGS) entry which is preliminary data.</text>
</comment>
<protein>
    <submittedName>
        <fullName evidence="2">Uncharacterized protein</fullName>
    </submittedName>
</protein>